<dbReference type="InterPro" id="IPR002013">
    <property type="entry name" value="SAC_dom"/>
</dbReference>
<feature type="region of interest" description="Disordered" evidence="1">
    <location>
        <begin position="115"/>
        <end position="183"/>
    </location>
</feature>
<feature type="compositionally biased region" description="Acidic residues" evidence="1">
    <location>
        <begin position="134"/>
        <end position="144"/>
    </location>
</feature>
<dbReference type="PANTHER" id="PTHR45662">
    <property type="entry name" value="PHOSPHATIDYLINOSITIDE PHOSPHATASE SAC1"/>
    <property type="match status" value="1"/>
</dbReference>
<dbReference type="PROSITE" id="PS51791">
    <property type="entry name" value="HSAC2"/>
    <property type="match status" value="1"/>
</dbReference>
<gene>
    <name evidence="5" type="ORF">B0J11DRAFT_499652</name>
</gene>
<dbReference type="GO" id="GO:0005783">
    <property type="term" value="C:endoplasmic reticulum"/>
    <property type="evidence" value="ECO:0007669"/>
    <property type="project" value="TreeGrafter"/>
</dbReference>
<evidence type="ECO:0000259" key="3">
    <source>
        <dbReference type="PROSITE" id="PS50275"/>
    </source>
</evidence>
<dbReference type="InterPro" id="IPR034753">
    <property type="entry name" value="hSac2"/>
</dbReference>
<feature type="signal peptide" evidence="2">
    <location>
        <begin position="1"/>
        <end position="16"/>
    </location>
</feature>
<feature type="region of interest" description="Disordered" evidence="1">
    <location>
        <begin position="954"/>
        <end position="973"/>
    </location>
</feature>
<feature type="domain" description="SAC" evidence="3">
    <location>
        <begin position="288"/>
        <end position="671"/>
    </location>
</feature>
<dbReference type="AlphaFoldDB" id="A0A9P9I6K0"/>
<evidence type="ECO:0000259" key="4">
    <source>
        <dbReference type="PROSITE" id="PS51791"/>
    </source>
</evidence>
<proteinExistence type="predicted"/>
<evidence type="ECO:0000313" key="5">
    <source>
        <dbReference type="EMBL" id="KAH7109651.1"/>
    </source>
</evidence>
<feature type="region of interest" description="Disordered" evidence="1">
    <location>
        <begin position="862"/>
        <end position="889"/>
    </location>
</feature>
<dbReference type="Pfam" id="PF02383">
    <property type="entry name" value="Syja_N"/>
    <property type="match status" value="1"/>
</dbReference>
<evidence type="ECO:0000256" key="1">
    <source>
        <dbReference type="SAM" id="MobiDB-lite"/>
    </source>
</evidence>
<dbReference type="PROSITE" id="PS50275">
    <property type="entry name" value="SAC"/>
    <property type="match status" value="1"/>
</dbReference>
<dbReference type="GO" id="GO:0043812">
    <property type="term" value="F:phosphatidylinositol-4-phosphate phosphatase activity"/>
    <property type="evidence" value="ECO:0007669"/>
    <property type="project" value="TreeGrafter"/>
</dbReference>
<name>A0A9P9I6K0_9PLEO</name>
<feature type="chain" id="PRO_5040402976" evidence="2">
    <location>
        <begin position="17"/>
        <end position="1004"/>
    </location>
</feature>
<evidence type="ECO:0000256" key="2">
    <source>
        <dbReference type="SAM" id="SignalP"/>
    </source>
</evidence>
<organism evidence="5 6">
    <name type="scientific">Dendryphion nanum</name>
    <dbReference type="NCBI Taxonomy" id="256645"/>
    <lineage>
        <taxon>Eukaryota</taxon>
        <taxon>Fungi</taxon>
        <taxon>Dikarya</taxon>
        <taxon>Ascomycota</taxon>
        <taxon>Pezizomycotina</taxon>
        <taxon>Dothideomycetes</taxon>
        <taxon>Pleosporomycetidae</taxon>
        <taxon>Pleosporales</taxon>
        <taxon>Torulaceae</taxon>
        <taxon>Dendryphion</taxon>
    </lineage>
</organism>
<keyword evidence="2" id="KW-0732">Signal</keyword>
<keyword evidence="6" id="KW-1185">Reference proteome</keyword>
<reference evidence="5" key="1">
    <citation type="journal article" date="2021" name="Nat. Commun.">
        <title>Genetic determinants of endophytism in the Arabidopsis root mycobiome.</title>
        <authorList>
            <person name="Mesny F."/>
            <person name="Miyauchi S."/>
            <person name="Thiergart T."/>
            <person name="Pickel B."/>
            <person name="Atanasova L."/>
            <person name="Karlsson M."/>
            <person name="Huettel B."/>
            <person name="Barry K.W."/>
            <person name="Haridas S."/>
            <person name="Chen C."/>
            <person name="Bauer D."/>
            <person name="Andreopoulos W."/>
            <person name="Pangilinan J."/>
            <person name="LaButti K."/>
            <person name="Riley R."/>
            <person name="Lipzen A."/>
            <person name="Clum A."/>
            <person name="Drula E."/>
            <person name="Henrissat B."/>
            <person name="Kohler A."/>
            <person name="Grigoriev I.V."/>
            <person name="Martin F.M."/>
            <person name="Hacquard S."/>
        </authorList>
    </citation>
    <scope>NUCLEOTIDE SEQUENCE</scope>
    <source>
        <strain evidence="5">MPI-CAGE-CH-0243</strain>
    </source>
</reference>
<sequence>MPGLVRKLLVFAAVDGLILQPAPPRNHPPATQQAIKIDYKGKVGPLLKDRRDTDTAPVSLETHGIVGLLKVASSYFLISVSDREQVAQIRGKPVYKITDVALIPLSSQEDADHAIASAREHARRHSAGQIDGSVDTDTDSDDDAPSVTDSLVEEPQPAAQEARDPLTGQRGPTDQKTSVAEDVMHKKGVYGRFADRWFSKKGWSADSRRLQGMSSDDDLARKSPPKNVESTVPQQEEANLTATSKPDIIPISDKDSQEAVNPEVIPKALEGQTDSTTITLLPKIVRTTKMYFSSGNFFFSYDYDLSRGIGSQQPSSSLPLFKQYDPLYFWNQNIMSAFIDAGQHNFVLPVLQGFVGQRAFSIKVIDSQPNSIMIDPEATPNDIQLQSWAEGRSSAADSALDGTANTASPEPSNGKDFLITLVSRRSTKRAGLRYLRRGVDDEGNTANSVETEQILSSATWDSATDKIFSFTQYRGSIPLFFSQSPYSLKPQVNTWGSDDTNAKAFQRHIADIESRYGSIYCASLVDKHGTEAKIGEAYERHAKMLNANGGIDGKGKELGFEWFDFHNVCRGMHFENVSRLFDTIGPFLKSTSWTEIANDQVIKKQSGVLRTNCMDCLDRTNVVQSACARGALEAQLSAGSFNIDLQNDPSTSWFNTLWADNGDSISRQYAGTAALKGDFTRTRKRQITGALTDFGLTLTRYYNNIVNDYFAQALIDYLLGRATDSIFSEFEADMKSSDYFIDVRKVRQAAIERCAGIVIENKDEDLISGWTLSVPTAANSLKTTTFEEAVLLLTNDALYFCRLDWGTEKVHEFERISLLQIEGVFRGIYITSTLAQRHMDAEKNVGFVLRYRTNSANKLVRRNTRSLDSGTWDGSVPQKRNESSQKTEDTRRFLAFKALPPRSTLPSSSAQSTSDIPDSETGLVRAITDEIVLAANKTRRKHMMDWRMPISEGATNEESQIGDEEQSTKELDVEEKDVISVADAKKSTGYLEQLGYAAKKLVWG</sequence>
<evidence type="ECO:0000313" key="6">
    <source>
        <dbReference type="Proteomes" id="UP000700596"/>
    </source>
</evidence>
<dbReference type="EMBL" id="JAGMWT010000031">
    <property type="protein sequence ID" value="KAH7109651.1"/>
    <property type="molecule type" value="Genomic_DNA"/>
</dbReference>
<feature type="region of interest" description="Disordered" evidence="1">
    <location>
        <begin position="204"/>
        <end position="235"/>
    </location>
</feature>
<feature type="domain" description="HSac2" evidence="4">
    <location>
        <begin position="741"/>
        <end position="917"/>
    </location>
</feature>
<dbReference type="InterPro" id="IPR022158">
    <property type="entry name" value="Inositol_phosphatase"/>
</dbReference>
<dbReference type="Pfam" id="PF12456">
    <property type="entry name" value="hSac2"/>
    <property type="match status" value="1"/>
</dbReference>
<feature type="compositionally biased region" description="Basic and acidic residues" evidence="1">
    <location>
        <begin position="879"/>
        <end position="889"/>
    </location>
</feature>
<feature type="region of interest" description="Disordered" evidence="1">
    <location>
        <begin position="240"/>
        <end position="259"/>
    </location>
</feature>
<accession>A0A9P9I6K0</accession>
<comment type="caution">
    <text evidence="5">The sequence shown here is derived from an EMBL/GenBank/DDBJ whole genome shotgun (WGS) entry which is preliminary data.</text>
</comment>
<dbReference type="Proteomes" id="UP000700596">
    <property type="component" value="Unassembled WGS sequence"/>
</dbReference>
<dbReference type="OrthoDB" id="405996at2759"/>
<protein>
    <submittedName>
        <fullName evidence="5">SacI homology domain-containing protein</fullName>
    </submittedName>
</protein>
<dbReference type="PANTHER" id="PTHR45662:SF7">
    <property type="entry name" value="SACI DOMAIN PROTEIN (AFU_ORTHOLOGUE AFUA_1G15890)"/>
    <property type="match status" value="1"/>
</dbReference>
<dbReference type="GO" id="GO:0046856">
    <property type="term" value="P:phosphatidylinositol dephosphorylation"/>
    <property type="evidence" value="ECO:0007669"/>
    <property type="project" value="TreeGrafter"/>
</dbReference>